<dbReference type="Gene3D" id="3.10.20.30">
    <property type="match status" value="1"/>
</dbReference>
<dbReference type="EMBL" id="MK814700">
    <property type="protein sequence ID" value="QCI07787.1"/>
    <property type="molecule type" value="Genomic_DNA"/>
</dbReference>
<dbReference type="CDD" id="cd00565">
    <property type="entry name" value="Ubl_ThiS"/>
    <property type="match status" value="1"/>
</dbReference>
<reference evidence="1" key="2">
    <citation type="submission" date="2019-04" db="EMBL/GenBank/DDBJ databases">
        <authorList>
            <person name="Pasella M."/>
        </authorList>
    </citation>
    <scope>NUCLEOTIDE SEQUENCE</scope>
    <source>
        <strain evidence="1">PD2941_1</strain>
    </source>
</reference>
<gene>
    <name evidence="1" type="primary">thiS</name>
</gene>
<keyword evidence="1" id="KW-0934">Plastid</keyword>
<accession>A0A4D6WVU8</accession>
<dbReference type="InterPro" id="IPR010035">
    <property type="entry name" value="Thi_S"/>
</dbReference>
<dbReference type="InterPro" id="IPR016155">
    <property type="entry name" value="Mopterin_synth/thiamin_S_b"/>
</dbReference>
<organism evidence="1">
    <name type="scientific">Pleonosporium borreri</name>
    <dbReference type="NCBI Taxonomy" id="2575635"/>
    <lineage>
        <taxon>Eukaryota</taxon>
        <taxon>Rhodophyta</taxon>
        <taxon>Florideophyceae</taxon>
        <taxon>Rhodymeniophycidae</taxon>
        <taxon>Ceramiales</taxon>
        <taxon>Ceramiaceae</taxon>
        <taxon>Pleonosporium</taxon>
    </lineage>
</organism>
<dbReference type="PANTHER" id="PTHR34472:SF1">
    <property type="entry name" value="SULFUR CARRIER PROTEIN THIS"/>
    <property type="match status" value="1"/>
</dbReference>
<name>A0A4D6WVU8_9FLOR</name>
<geneLocation type="plastid" evidence="1"/>
<reference evidence="1" key="1">
    <citation type="journal article" date="2019" name="Mol. Phylogenet. Evol.">
        <title>Morphological evolution and classification of the red algal order Ceramiales inferred using plastid phylogenomics.</title>
        <authorList>
            <person name="Diaz-Tapia P."/>
            <person name="Pasella M.M."/>
            <person name="Verbruggen H."/>
            <person name="Maggs C.A."/>
        </authorList>
    </citation>
    <scope>NUCLEOTIDE SEQUENCE</scope>
    <source>
        <strain evidence="1">PD2941_1</strain>
    </source>
</reference>
<dbReference type="SUPFAM" id="SSF54285">
    <property type="entry name" value="MoaD/ThiS"/>
    <property type="match status" value="1"/>
</dbReference>
<dbReference type="InterPro" id="IPR003749">
    <property type="entry name" value="ThiS/MoaD-like"/>
</dbReference>
<sequence>MQKYKVLFINGQAFNYHHGMSLQEILVYLNFNLSNIIVEHNKEVITSNDFNNLFLSNLDRIEVITIVGGG</sequence>
<evidence type="ECO:0000313" key="1">
    <source>
        <dbReference type="EMBL" id="QCI07787.1"/>
    </source>
</evidence>
<dbReference type="Pfam" id="PF02597">
    <property type="entry name" value="ThiS"/>
    <property type="match status" value="1"/>
</dbReference>
<dbReference type="InterPro" id="IPR012675">
    <property type="entry name" value="Beta-grasp_dom_sf"/>
</dbReference>
<proteinExistence type="predicted"/>
<protein>
    <submittedName>
        <fullName evidence="1">Thiamin biosynthesis protein S</fullName>
    </submittedName>
</protein>
<dbReference type="AlphaFoldDB" id="A0A4D6WVU8"/>
<dbReference type="NCBIfam" id="TIGR01683">
    <property type="entry name" value="thiS"/>
    <property type="match status" value="1"/>
</dbReference>
<dbReference type="PANTHER" id="PTHR34472">
    <property type="entry name" value="SULFUR CARRIER PROTEIN THIS"/>
    <property type="match status" value="1"/>
</dbReference>